<feature type="compositionally biased region" description="Basic and acidic residues" evidence="3">
    <location>
        <begin position="13"/>
        <end position="25"/>
    </location>
</feature>
<protein>
    <submittedName>
        <fullName evidence="4">Sporulation and cell division protein SsgA (Modular protein)</fullName>
    </submittedName>
</protein>
<gene>
    <name evidence="4" type="ORF">NOCA2760003</name>
</gene>
<keyword evidence="1 4" id="KW-0132">Cell division</keyword>
<sequence>MTFLGSRLSDVTSTDKPERQTPMNESHRHLFSDVVTQDIAIECVDAAGTVTMLDAALGYDPADPYAVTATFFTGGGEVVWTFARDLLSRGLTDPAGEGDVHIWPCLDANGRATVIIELCSPDGELVAQAKTQDVYRFVSRSLAMVPAGMEASHCDIDNMIDQLLNSEKI</sequence>
<name>A0A2P2CEP2_9ZZZZ</name>
<dbReference type="Pfam" id="PF04686">
    <property type="entry name" value="SsgA"/>
    <property type="match status" value="1"/>
</dbReference>
<dbReference type="AlphaFoldDB" id="A0A2P2CEP2"/>
<evidence type="ECO:0000256" key="3">
    <source>
        <dbReference type="SAM" id="MobiDB-lite"/>
    </source>
</evidence>
<proteinExistence type="predicted"/>
<feature type="region of interest" description="Disordered" evidence="3">
    <location>
        <begin position="1"/>
        <end position="25"/>
    </location>
</feature>
<reference evidence="4" key="1">
    <citation type="submission" date="2015-08" db="EMBL/GenBank/DDBJ databases">
        <authorList>
            <person name="Babu N.S."/>
            <person name="Beckwith C.J."/>
            <person name="Beseler K.G."/>
            <person name="Brison A."/>
            <person name="Carone J.V."/>
            <person name="Caskin T.P."/>
            <person name="Diamond M."/>
            <person name="Durham M.E."/>
            <person name="Foxe J.M."/>
            <person name="Go M."/>
            <person name="Henderson B.A."/>
            <person name="Jones I.B."/>
            <person name="McGettigan J.A."/>
            <person name="Micheletti S.J."/>
            <person name="Nasrallah M.E."/>
            <person name="Ortiz D."/>
            <person name="Piller C.R."/>
            <person name="Privatt S.R."/>
            <person name="Schneider S.L."/>
            <person name="Sharp S."/>
            <person name="Smith T.C."/>
            <person name="Stanton J.D."/>
            <person name="Ullery H.E."/>
            <person name="Wilson R.J."/>
            <person name="Serrano M.G."/>
            <person name="Buck G."/>
            <person name="Lee V."/>
            <person name="Wang Y."/>
            <person name="Carvalho R."/>
            <person name="Voegtly L."/>
            <person name="Shi R."/>
            <person name="Duckworth R."/>
            <person name="Johnson A."/>
            <person name="Loviza R."/>
            <person name="Walstead R."/>
            <person name="Shah Z."/>
            <person name="Kiflezghi M."/>
            <person name="Wade K."/>
            <person name="Ball S.L."/>
            <person name="Bradley K.W."/>
            <person name="Asai D.J."/>
            <person name="Bowman C.A."/>
            <person name="Russell D.A."/>
            <person name="Pope W.H."/>
            <person name="Jacobs-Sera D."/>
            <person name="Hendrix R.W."/>
            <person name="Hatfull G.F."/>
        </authorList>
    </citation>
    <scope>NUCLEOTIDE SEQUENCE</scope>
</reference>
<keyword evidence="2" id="KW-0131">Cell cycle</keyword>
<accession>A0A2P2CEP2</accession>
<evidence type="ECO:0000256" key="1">
    <source>
        <dbReference type="ARBA" id="ARBA00022618"/>
    </source>
</evidence>
<dbReference type="GO" id="GO:0051301">
    <property type="term" value="P:cell division"/>
    <property type="evidence" value="ECO:0007669"/>
    <property type="project" value="UniProtKB-KW"/>
</dbReference>
<dbReference type="Gene3D" id="2.30.31.20">
    <property type="entry name" value="Sporulation-specific cell division protein SsgB"/>
    <property type="match status" value="1"/>
</dbReference>
<evidence type="ECO:0000313" key="4">
    <source>
        <dbReference type="EMBL" id="CUR60407.1"/>
    </source>
</evidence>
<dbReference type="InterPro" id="IPR006776">
    <property type="entry name" value="SsgB"/>
</dbReference>
<dbReference type="EMBL" id="CZKA01000074">
    <property type="protein sequence ID" value="CUR60407.1"/>
    <property type="molecule type" value="Genomic_DNA"/>
</dbReference>
<organism evidence="4">
    <name type="scientific">metagenome</name>
    <dbReference type="NCBI Taxonomy" id="256318"/>
    <lineage>
        <taxon>unclassified sequences</taxon>
        <taxon>metagenomes</taxon>
    </lineage>
</organism>
<evidence type="ECO:0000256" key="2">
    <source>
        <dbReference type="ARBA" id="ARBA00023306"/>
    </source>
</evidence>
<dbReference type="InterPro" id="IPR038658">
    <property type="entry name" value="SsgB_sf"/>
</dbReference>